<feature type="transmembrane region" description="Helical" evidence="1">
    <location>
        <begin position="147"/>
        <end position="170"/>
    </location>
</feature>
<keyword evidence="1" id="KW-1133">Transmembrane helix</keyword>
<keyword evidence="1" id="KW-0472">Membrane</keyword>
<evidence type="ECO:0000313" key="3">
    <source>
        <dbReference type="Proteomes" id="UP001200470"/>
    </source>
</evidence>
<sequence>MNSKEQIDELMKPRSYRAVVSSGFRFYTAHFRTVFKSSWLMALAYSLMVGLTGLVAAVQMPKVVMKLITLTQHGADSTALIDSQKSYFITGGLLVVFVIVCMLLLAVTIGCVLTRLKEHKENHTLVLPTSWWKPNFLLAWRTVKGGIFTSLLTIIPIALLAGGTIAYSIASPQSFATHSTTVCVAVVILSLLIIAFGLPIVPTLIHYIFSERTPFLQALRANYKGGLRFWGGLFAIVIIDVLWAIIVDLIICLPAKILFMANLSAQTGQLYGDPLSMPAYMPMLTFVTFTICGFFQFFATLPALFHSYYAYGAIVSREQERFRQAK</sequence>
<keyword evidence="3" id="KW-1185">Reference proteome</keyword>
<dbReference type="EMBL" id="JADYTN010000014">
    <property type="protein sequence ID" value="MCF2563936.1"/>
    <property type="molecule type" value="Genomic_DNA"/>
</dbReference>
<accession>A0ABS9CFS1</accession>
<reference evidence="2 3" key="1">
    <citation type="submission" date="2020-12" db="EMBL/GenBank/DDBJ databases">
        <title>Whole genome sequences of gut porcine anaerobes.</title>
        <authorList>
            <person name="Kubasova T."/>
            <person name="Jahodarova E."/>
            <person name="Rychlik I."/>
        </authorList>
    </citation>
    <scope>NUCLEOTIDE SEQUENCE [LARGE SCALE GENOMIC DNA]</scope>
    <source>
        <strain evidence="2 3">An925</strain>
    </source>
</reference>
<protein>
    <recommendedName>
        <fullName evidence="4">DUF975 family protein</fullName>
    </recommendedName>
</protein>
<gene>
    <name evidence="2" type="ORF">I6E12_07400</name>
</gene>
<comment type="caution">
    <text evidence="2">The sequence shown here is derived from an EMBL/GenBank/DDBJ whole genome shotgun (WGS) entry which is preliminary data.</text>
</comment>
<name>A0ABS9CFS1_9BACT</name>
<evidence type="ECO:0008006" key="4">
    <source>
        <dbReference type="Google" id="ProtNLM"/>
    </source>
</evidence>
<dbReference type="Proteomes" id="UP001200470">
    <property type="component" value="Unassembled WGS sequence"/>
</dbReference>
<feature type="transmembrane region" description="Helical" evidence="1">
    <location>
        <begin position="182"/>
        <end position="209"/>
    </location>
</feature>
<evidence type="ECO:0000313" key="2">
    <source>
        <dbReference type="EMBL" id="MCF2563936.1"/>
    </source>
</evidence>
<proteinExistence type="predicted"/>
<feature type="transmembrane region" description="Helical" evidence="1">
    <location>
        <begin position="39"/>
        <end position="58"/>
    </location>
</feature>
<feature type="transmembrane region" description="Helical" evidence="1">
    <location>
        <begin position="279"/>
        <end position="299"/>
    </location>
</feature>
<dbReference type="RefSeq" id="WP_094449304.1">
    <property type="nucleotide sequence ID" value="NZ_JADYTN010000014.1"/>
</dbReference>
<keyword evidence="1" id="KW-0812">Transmembrane</keyword>
<feature type="transmembrane region" description="Helical" evidence="1">
    <location>
        <begin position="93"/>
        <end position="116"/>
    </location>
</feature>
<organism evidence="2 3">
    <name type="scientific">Xylanibacter brevis</name>
    <dbReference type="NCBI Taxonomy" id="83231"/>
    <lineage>
        <taxon>Bacteria</taxon>
        <taxon>Pseudomonadati</taxon>
        <taxon>Bacteroidota</taxon>
        <taxon>Bacteroidia</taxon>
        <taxon>Bacteroidales</taxon>
        <taxon>Prevotellaceae</taxon>
        <taxon>Xylanibacter</taxon>
    </lineage>
</organism>
<feature type="transmembrane region" description="Helical" evidence="1">
    <location>
        <begin position="229"/>
        <end position="259"/>
    </location>
</feature>
<evidence type="ECO:0000256" key="1">
    <source>
        <dbReference type="SAM" id="Phobius"/>
    </source>
</evidence>